<evidence type="ECO:0000313" key="5">
    <source>
        <dbReference type="Proteomes" id="UP000007303"/>
    </source>
</evidence>
<evidence type="ECO:0000256" key="1">
    <source>
        <dbReference type="SAM" id="Coils"/>
    </source>
</evidence>
<reference evidence="3" key="2">
    <citation type="submission" date="2004-02" db="EMBL/GenBank/DDBJ databases">
        <authorList>
            <consortium name="Genoscope"/>
            <consortium name="Whitehead Institute Centre for Genome Research"/>
        </authorList>
    </citation>
    <scope>NUCLEOTIDE SEQUENCE</scope>
</reference>
<dbReference type="EMBL" id="CAAE01014125">
    <property type="protein sequence ID" value="CAF95980.1"/>
    <property type="molecule type" value="Genomic_DNA"/>
</dbReference>
<dbReference type="PANTHER" id="PTHR15225:SF4">
    <property type="entry name" value="N-MYC-INTERACTOR"/>
    <property type="match status" value="1"/>
</dbReference>
<name>Q4STQ2_TETNG</name>
<organism evidence="3">
    <name type="scientific">Tetraodon nigroviridis</name>
    <name type="common">Spotted green pufferfish</name>
    <name type="synonym">Chelonodon nigroviridis</name>
    <dbReference type="NCBI Taxonomy" id="99883"/>
    <lineage>
        <taxon>Eukaryota</taxon>
        <taxon>Metazoa</taxon>
        <taxon>Chordata</taxon>
        <taxon>Craniata</taxon>
        <taxon>Vertebrata</taxon>
        <taxon>Euteleostomi</taxon>
        <taxon>Actinopterygii</taxon>
        <taxon>Neopterygii</taxon>
        <taxon>Teleostei</taxon>
        <taxon>Neoteleostei</taxon>
        <taxon>Acanthomorphata</taxon>
        <taxon>Eupercaria</taxon>
        <taxon>Tetraodontiformes</taxon>
        <taxon>Tetradontoidea</taxon>
        <taxon>Tetraodontidae</taxon>
        <taxon>Tetraodon</taxon>
    </lineage>
</organism>
<dbReference type="Proteomes" id="UP000007303">
    <property type="component" value="Unassembled WGS sequence"/>
</dbReference>
<dbReference type="InterPro" id="IPR009909">
    <property type="entry name" value="Nmi/IFP35_dom"/>
</dbReference>
<dbReference type="GeneTree" id="ENSGT00530000063686"/>
<evidence type="ECO:0000313" key="3">
    <source>
        <dbReference type="EMBL" id="CAF95980.1"/>
    </source>
</evidence>
<evidence type="ECO:0000259" key="2">
    <source>
        <dbReference type="Pfam" id="PF07292"/>
    </source>
</evidence>
<dbReference type="Gene3D" id="3.30.70.330">
    <property type="match status" value="1"/>
</dbReference>
<dbReference type="Ensembl" id="ENSTNIT00000009664.1">
    <property type="protein sequence ID" value="ENSTNIP00000009490.1"/>
    <property type="gene ID" value="ENSTNIG00000006706.1"/>
</dbReference>
<dbReference type="GO" id="GO:0005737">
    <property type="term" value="C:cytoplasm"/>
    <property type="evidence" value="ECO:0007669"/>
    <property type="project" value="TreeGrafter"/>
</dbReference>
<dbReference type="PANTHER" id="PTHR15225">
    <property type="entry name" value="INTERFERON-INDUCED PROTEIN 35/NMI N-MYC/STAT INTERACTING PROTEIN"/>
    <property type="match status" value="1"/>
</dbReference>
<dbReference type="OMA" id="IYAQIPE"/>
<dbReference type="KEGG" id="tng:GSTEN00012831G001"/>
<sequence length="332" mass="37406">MAAFESSSQQICEQLTRTSSVQEKMIRDEERLSLEEVQREILAVSQRRRDLLVELEGCEDELQQKRAQTAKLRRKFKTCVKVPPMDINFQHSEEQEGGDVIRGEFTISQKPSMRLRGGEALITFEKESVTSQIRKAPEFSVSCDQQTLTVKPKEIKLHPAVRFEVRLDVSRRQLKLSNVDSSFAEDRIKDRLEMSFSKASRGGGEVEGVEYDENTGTAVVTFLQPGVALSLAQAGTFPVDLEARKLVEVEPVVKTELHKFQTFCAVPKTTVLLSGIEDVDEESNLQDCLQVYFQKPSRGGGEISHIRYISKRKSLQAFFTSDNVPVVDKSSG</sequence>
<proteinExistence type="predicted"/>
<dbReference type="HOGENOM" id="CLU_047262_2_0_1"/>
<evidence type="ECO:0000313" key="4">
    <source>
        <dbReference type="Ensembl" id="ENSTNIP00000009490.1"/>
    </source>
</evidence>
<keyword evidence="5" id="KW-1185">Reference proteome</keyword>
<protein>
    <submittedName>
        <fullName evidence="3">(spotted green pufferfish) hypothetical protein</fullName>
    </submittedName>
</protein>
<dbReference type="InterPro" id="IPR012677">
    <property type="entry name" value="Nucleotide-bd_a/b_plait_sf"/>
</dbReference>
<reference evidence="4" key="3">
    <citation type="submission" date="2025-05" db="UniProtKB">
        <authorList>
            <consortium name="Ensembl"/>
        </authorList>
    </citation>
    <scope>IDENTIFICATION</scope>
</reference>
<dbReference type="AlphaFoldDB" id="Q4STQ2"/>
<dbReference type="STRING" id="99883.ENSTNIP00000009490"/>
<dbReference type="Pfam" id="PF07292">
    <property type="entry name" value="NID"/>
    <property type="match status" value="2"/>
</dbReference>
<keyword evidence="1" id="KW-0175">Coiled coil</keyword>
<feature type="domain" description="NID" evidence="2">
    <location>
        <begin position="120"/>
        <end position="207"/>
    </location>
</feature>
<gene>
    <name evidence="3" type="ORF">GSTENG00012831001</name>
</gene>
<accession>Q4STQ2</accession>
<feature type="domain" description="NID" evidence="2">
    <location>
        <begin position="218"/>
        <end position="304"/>
    </location>
</feature>
<feature type="coiled-coil region" evidence="1">
    <location>
        <begin position="34"/>
        <end position="75"/>
    </location>
</feature>
<dbReference type="OrthoDB" id="9903237at2759"/>
<reference evidence="3 5" key="1">
    <citation type="journal article" date="2004" name="Nature">
        <title>Genome duplication in the teleost fish Tetraodon nigroviridis reveals the early vertebrate proto-karyotype.</title>
        <authorList>
            <person name="Jaillon O."/>
            <person name="Aury J.-M."/>
            <person name="Brunet F."/>
            <person name="Petit J.-L."/>
            <person name="Stange-Thomann N."/>
            <person name="Mauceli E."/>
            <person name="Bouneau L."/>
            <person name="Fischer C."/>
            <person name="Ozouf-Costaz C."/>
            <person name="Bernot A."/>
            <person name="Nicaud S."/>
            <person name="Jaffe D."/>
            <person name="Fisher S."/>
            <person name="Lutfalla G."/>
            <person name="Dossat C."/>
            <person name="Segurens B."/>
            <person name="Dasilva C."/>
            <person name="Salanoubat M."/>
            <person name="Levy M."/>
            <person name="Boudet N."/>
            <person name="Castellano S."/>
            <person name="Anthouard V."/>
            <person name="Jubin C."/>
            <person name="Castelli V."/>
            <person name="Katinka M."/>
            <person name="Vacherie B."/>
            <person name="Biemont C."/>
            <person name="Skalli Z."/>
            <person name="Cattolico L."/>
            <person name="Poulain J."/>
            <person name="De Berardinis V."/>
            <person name="Cruaud C."/>
            <person name="Duprat S."/>
            <person name="Brottier P."/>
            <person name="Coutanceau J.-P."/>
            <person name="Gouzy J."/>
            <person name="Parra G."/>
            <person name="Lardier G."/>
            <person name="Chapple C."/>
            <person name="McKernan K.J."/>
            <person name="McEwan P."/>
            <person name="Bosak S."/>
            <person name="Kellis M."/>
            <person name="Volff J.-N."/>
            <person name="Guigo R."/>
            <person name="Zody M.C."/>
            <person name="Mesirov J."/>
            <person name="Lindblad-Toh K."/>
            <person name="Birren B."/>
            <person name="Nusbaum C."/>
            <person name="Kahn D."/>
            <person name="Robinson-Rechavi M."/>
            <person name="Laudet V."/>
            <person name="Schachter V."/>
            <person name="Quetier F."/>
            <person name="Saurin W."/>
            <person name="Scarpelli C."/>
            <person name="Wincker P."/>
            <person name="Lander E.S."/>
            <person name="Weissenbach J."/>
            <person name="Roest Crollius H."/>
        </authorList>
    </citation>
    <scope>NUCLEOTIDE SEQUENCE [LARGE SCALE GENOMIC DNA]</scope>
</reference>